<dbReference type="SUPFAM" id="SSF48264">
    <property type="entry name" value="Cytochrome P450"/>
    <property type="match status" value="1"/>
</dbReference>
<dbReference type="OrthoDB" id="1470350at2759"/>
<dbReference type="AlphaFoldDB" id="A0A0C3Q9S5"/>
<dbReference type="GO" id="GO:0020037">
    <property type="term" value="F:heme binding"/>
    <property type="evidence" value="ECO:0007669"/>
    <property type="project" value="InterPro"/>
</dbReference>
<evidence type="ECO:0000256" key="4">
    <source>
        <dbReference type="ARBA" id="ARBA00022617"/>
    </source>
</evidence>
<keyword evidence="8" id="KW-0503">Monooxygenase</keyword>
<dbReference type="HOGENOM" id="CLU_834657_0_0_1"/>
<keyword evidence="9" id="KW-0472">Membrane</keyword>
<dbReference type="Proteomes" id="UP000054248">
    <property type="component" value="Unassembled WGS sequence"/>
</dbReference>
<reference evidence="11" key="2">
    <citation type="submission" date="2015-01" db="EMBL/GenBank/DDBJ databases">
        <title>Evolutionary Origins and Diversification of the Mycorrhizal Mutualists.</title>
        <authorList>
            <consortium name="DOE Joint Genome Institute"/>
            <consortium name="Mycorrhizal Genomics Consortium"/>
            <person name="Kohler A."/>
            <person name="Kuo A."/>
            <person name="Nagy L.G."/>
            <person name="Floudas D."/>
            <person name="Copeland A."/>
            <person name="Barry K.W."/>
            <person name="Cichocki N."/>
            <person name="Veneault-Fourrey C."/>
            <person name="LaButti K."/>
            <person name="Lindquist E.A."/>
            <person name="Lipzen A."/>
            <person name="Lundell T."/>
            <person name="Morin E."/>
            <person name="Murat C."/>
            <person name="Riley R."/>
            <person name="Ohm R."/>
            <person name="Sun H."/>
            <person name="Tunlid A."/>
            <person name="Henrissat B."/>
            <person name="Grigoriev I.V."/>
            <person name="Hibbett D.S."/>
            <person name="Martin F."/>
        </authorList>
    </citation>
    <scope>NUCLEOTIDE SEQUENCE [LARGE SCALE GENOMIC DNA]</scope>
    <source>
        <strain evidence="11">MUT 4182</strain>
    </source>
</reference>
<dbReference type="GO" id="GO:0004497">
    <property type="term" value="F:monooxygenase activity"/>
    <property type="evidence" value="ECO:0007669"/>
    <property type="project" value="UniProtKB-KW"/>
</dbReference>
<evidence type="ECO:0000256" key="3">
    <source>
        <dbReference type="ARBA" id="ARBA00010617"/>
    </source>
</evidence>
<name>A0A0C3Q9S5_9AGAM</name>
<dbReference type="EMBL" id="KN823138">
    <property type="protein sequence ID" value="KIO21441.1"/>
    <property type="molecule type" value="Genomic_DNA"/>
</dbReference>
<comment type="pathway">
    <text evidence="2">Secondary metabolite biosynthesis.</text>
</comment>
<comment type="cofactor">
    <cofactor evidence="1">
        <name>heme</name>
        <dbReference type="ChEBI" id="CHEBI:30413"/>
    </cofactor>
</comment>
<evidence type="ECO:0000256" key="8">
    <source>
        <dbReference type="ARBA" id="ARBA00023033"/>
    </source>
</evidence>
<dbReference type="PANTHER" id="PTHR24305">
    <property type="entry name" value="CYTOCHROME P450"/>
    <property type="match status" value="1"/>
</dbReference>
<evidence type="ECO:0000256" key="6">
    <source>
        <dbReference type="ARBA" id="ARBA00023002"/>
    </source>
</evidence>
<dbReference type="STRING" id="1051891.A0A0C3Q9S5"/>
<evidence type="ECO:0000256" key="9">
    <source>
        <dbReference type="SAM" id="Phobius"/>
    </source>
</evidence>
<dbReference type="GO" id="GO:0005506">
    <property type="term" value="F:iron ion binding"/>
    <property type="evidence" value="ECO:0007669"/>
    <property type="project" value="InterPro"/>
</dbReference>
<sequence>MDTLNTPQSYAALAAGLAIYLVIRKWLSRRGSDMPRVREAPDSHCFWGHELQAFESPDSRFFLKNSENLGSAYRIKGAWHFQDLNEQNWWKSAILRPIVARIAGRSVVWAEGKEHTRQRQALLPFFTAEQVRSMEEDIKGCSDRIMAKLRDHIVALPSSSHPPVIDVLPWSSRATLDVIGVVGFGYDFQCGDSLAARVISQTWSAQSMLMTQFSAFVGMKLLQAFPLLNKVPVEALKAQEQMRDMIKDLARNVYLEQKGSRAGEEKQGRDLLSRLMRMKDAHGMDLEELLEQMCAFFIAGRETTG</sequence>
<keyword evidence="9" id="KW-1133">Transmembrane helix</keyword>
<keyword evidence="11" id="KW-1185">Reference proteome</keyword>
<keyword evidence="6" id="KW-0560">Oxidoreductase</keyword>
<dbReference type="Pfam" id="PF00067">
    <property type="entry name" value="p450"/>
    <property type="match status" value="1"/>
</dbReference>
<evidence type="ECO:0000256" key="5">
    <source>
        <dbReference type="ARBA" id="ARBA00022723"/>
    </source>
</evidence>
<keyword evidence="7" id="KW-0408">Iron</keyword>
<reference evidence="10 11" key="1">
    <citation type="submission" date="2014-04" db="EMBL/GenBank/DDBJ databases">
        <authorList>
            <consortium name="DOE Joint Genome Institute"/>
            <person name="Kuo A."/>
            <person name="Girlanda M."/>
            <person name="Perotto S."/>
            <person name="Kohler A."/>
            <person name="Nagy L.G."/>
            <person name="Floudas D."/>
            <person name="Copeland A."/>
            <person name="Barry K.W."/>
            <person name="Cichocki N."/>
            <person name="Veneault-Fourrey C."/>
            <person name="LaButti K."/>
            <person name="Lindquist E.A."/>
            <person name="Lipzen A."/>
            <person name="Lundell T."/>
            <person name="Morin E."/>
            <person name="Murat C."/>
            <person name="Sun H."/>
            <person name="Tunlid A."/>
            <person name="Henrissat B."/>
            <person name="Grigoriev I.V."/>
            <person name="Hibbett D.S."/>
            <person name="Martin F."/>
            <person name="Nordberg H.P."/>
            <person name="Cantor M.N."/>
            <person name="Hua S.X."/>
        </authorList>
    </citation>
    <scope>NUCLEOTIDE SEQUENCE [LARGE SCALE GENOMIC DNA]</scope>
    <source>
        <strain evidence="10 11">MUT 4182</strain>
    </source>
</reference>
<keyword evidence="4" id="KW-0349">Heme</keyword>
<evidence type="ECO:0008006" key="12">
    <source>
        <dbReference type="Google" id="ProtNLM"/>
    </source>
</evidence>
<dbReference type="InterPro" id="IPR036396">
    <property type="entry name" value="Cyt_P450_sf"/>
</dbReference>
<feature type="transmembrane region" description="Helical" evidence="9">
    <location>
        <begin position="6"/>
        <end position="23"/>
    </location>
</feature>
<organism evidence="10 11">
    <name type="scientific">Tulasnella calospora MUT 4182</name>
    <dbReference type="NCBI Taxonomy" id="1051891"/>
    <lineage>
        <taxon>Eukaryota</taxon>
        <taxon>Fungi</taxon>
        <taxon>Dikarya</taxon>
        <taxon>Basidiomycota</taxon>
        <taxon>Agaricomycotina</taxon>
        <taxon>Agaricomycetes</taxon>
        <taxon>Cantharellales</taxon>
        <taxon>Tulasnellaceae</taxon>
        <taxon>Tulasnella</taxon>
    </lineage>
</organism>
<comment type="similarity">
    <text evidence="3">Belongs to the cytochrome P450 family.</text>
</comment>
<evidence type="ECO:0000256" key="2">
    <source>
        <dbReference type="ARBA" id="ARBA00005179"/>
    </source>
</evidence>
<gene>
    <name evidence="10" type="ORF">M407DRAFT_28962</name>
</gene>
<accession>A0A0C3Q9S5</accession>
<dbReference type="InterPro" id="IPR050121">
    <property type="entry name" value="Cytochrome_P450_monoxygenase"/>
</dbReference>
<evidence type="ECO:0000313" key="10">
    <source>
        <dbReference type="EMBL" id="KIO21441.1"/>
    </source>
</evidence>
<keyword evidence="5" id="KW-0479">Metal-binding</keyword>
<proteinExistence type="inferred from homology"/>
<dbReference type="InterPro" id="IPR001128">
    <property type="entry name" value="Cyt_P450"/>
</dbReference>
<dbReference type="Gene3D" id="1.10.630.10">
    <property type="entry name" value="Cytochrome P450"/>
    <property type="match status" value="1"/>
</dbReference>
<dbReference type="PANTHER" id="PTHR24305:SF166">
    <property type="entry name" value="CYTOCHROME P450 12A4, MITOCHONDRIAL-RELATED"/>
    <property type="match status" value="1"/>
</dbReference>
<dbReference type="GO" id="GO:0016705">
    <property type="term" value="F:oxidoreductase activity, acting on paired donors, with incorporation or reduction of molecular oxygen"/>
    <property type="evidence" value="ECO:0007669"/>
    <property type="project" value="InterPro"/>
</dbReference>
<evidence type="ECO:0000313" key="11">
    <source>
        <dbReference type="Proteomes" id="UP000054248"/>
    </source>
</evidence>
<protein>
    <recommendedName>
        <fullName evidence="12">Cytochrome P450</fullName>
    </recommendedName>
</protein>
<evidence type="ECO:0000256" key="7">
    <source>
        <dbReference type="ARBA" id="ARBA00023004"/>
    </source>
</evidence>
<evidence type="ECO:0000256" key="1">
    <source>
        <dbReference type="ARBA" id="ARBA00001971"/>
    </source>
</evidence>
<keyword evidence="9" id="KW-0812">Transmembrane</keyword>